<dbReference type="Gene3D" id="3.40.50.2000">
    <property type="entry name" value="Glycogen Phosphorylase B"/>
    <property type="match status" value="2"/>
</dbReference>
<keyword evidence="1" id="KW-0328">Glycosyltransferase</keyword>
<feature type="domain" description="Glycosyl transferase family 1" evidence="3">
    <location>
        <begin position="190"/>
        <end position="343"/>
    </location>
</feature>
<dbReference type="PANTHER" id="PTHR12526:SF629">
    <property type="entry name" value="TEICHURONIC ACID BIOSYNTHESIS GLYCOSYLTRANSFERASE TUAH-RELATED"/>
    <property type="match status" value="1"/>
</dbReference>
<dbReference type="InterPro" id="IPR028098">
    <property type="entry name" value="Glyco_trans_4-like_N"/>
</dbReference>
<dbReference type="RefSeq" id="WP_034137457.1">
    <property type="nucleotide sequence ID" value="NZ_BQHF01000021.1"/>
</dbReference>
<name>A0AAE8L074_9PSED</name>
<dbReference type="PANTHER" id="PTHR12526">
    <property type="entry name" value="GLYCOSYLTRANSFERASE"/>
    <property type="match status" value="1"/>
</dbReference>
<organism evidence="5 6">
    <name type="scientific">Pseudomonas rhodesiae</name>
    <dbReference type="NCBI Taxonomy" id="76760"/>
    <lineage>
        <taxon>Bacteria</taxon>
        <taxon>Pseudomonadati</taxon>
        <taxon>Pseudomonadota</taxon>
        <taxon>Gammaproteobacteria</taxon>
        <taxon>Pseudomonadales</taxon>
        <taxon>Pseudomonadaceae</taxon>
        <taxon>Pseudomonas</taxon>
    </lineage>
</organism>
<dbReference type="CDD" id="cd03794">
    <property type="entry name" value="GT4_WbuB-like"/>
    <property type="match status" value="1"/>
</dbReference>
<dbReference type="Proteomes" id="UP000182085">
    <property type="component" value="Chromosome I"/>
</dbReference>
<keyword evidence="2" id="KW-0808">Transferase</keyword>
<dbReference type="EMBL" id="LT629801">
    <property type="protein sequence ID" value="SDV10623.1"/>
    <property type="molecule type" value="Genomic_DNA"/>
</dbReference>
<feature type="domain" description="Glycosyltransferase subfamily 4-like N-terminal" evidence="4">
    <location>
        <begin position="22"/>
        <end position="162"/>
    </location>
</feature>
<evidence type="ECO:0000259" key="4">
    <source>
        <dbReference type="Pfam" id="PF13579"/>
    </source>
</evidence>
<protein>
    <submittedName>
        <fullName evidence="5">Glycosyltransferase involved in cell wall bisynthesis</fullName>
    </submittedName>
</protein>
<proteinExistence type="predicted"/>
<dbReference type="SUPFAM" id="SSF53756">
    <property type="entry name" value="UDP-Glycosyltransferase/glycogen phosphorylase"/>
    <property type="match status" value="1"/>
</dbReference>
<dbReference type="InterPro" id="IPR001296">
    <property type="entry name" value="Glyco_trans_1"/>
</dbReference>
<evidence type="ECO:0000256" key="1">
    <source>
        <dbReference type="ARBA" id="ARBA00022676"/>
    </source>
</evidence>
<evidence type="ECO:0000259" key="3">
    <source>
        <dbReference type="Pfam" id="PF00534"/>
    </source>
</evidence>
<evidence type="ECO:0000256" key="2">
    <source>
        <dbReference type="ARBA" id="ARBA00022679"/>
    </source>
</evidence>
<sequence>MKVCHLTSAHPRFDSRIFFKECASLKNAGYEVSLVVADGMGEEVKNGINIHDVGRSRGRLNRMYATTRRVFQRAILVDADIYHIHDPELIPVGRKLLRHNKKVIFDAHEDLPKQILAKSYMNVVVRHVLSRVFYLYEHIVLSKFTGVIAATPFIRDKFLRINSNVVDINNFPILGELTDGVPAQQSLSPNVCYVGGISKNRGILEIIDAVGRSAHDVKLLLAGVFSEPAVESQAQGMFAWKKVDALGYLDREGIRDVLQRSLAGLVTLHPTINYIDALPVKMFEYMSAGVPVIASDFPLWRSVVIESECGLCVDPLDSQSIARAIDFLCENPEQARIMGSNGQLAIKNKYNWQIEEWKLLNYYKALGR</sequence>
<gene>
    <name evidence="5" type="ORF">SAMN04490209_3312</name>
</gene>
<evidence type="ECO:0000313" key="6">
    <source>
        <dbReference type="Proteomes" id="UP000182085"/>
    </source>
</evidence>
<dbReference type="GO" id="GO:1901135">
    <property type="term" value="P:carbohydrate derivative metabolic process"/>
    <property type="evidence" value="ECO:0007669"/>
    <property type="project" value="UniProtKB-ARBA"/>
</dbReference>
<dbReference type="Pfam" id="PF00534">
    <property type="entry name" value="Glycos_transf_1"/>
    <property type="match status" value="1"/>
</dbReference>
<evidence type="ECO:0000313" key="5">
    <source>
        <dbReference type="EMBL" id="SDV10623.1"/>
    </source>
</evidence>
<dbReference type="Pfam" id="PF13579">
    <property type="entry name" value="Glyco_trans_4_4"/>
    <property type="match status" value="1"/>
</dbReference>
<dbReference type="AlphaFoldDB" id="A0AAE8L074"/>
<keyword evidence="6" id="KW-1185">Reference proteome</keyword>
<reference evidence="5 6" key="1">
    <citation type="submission" date="2016-10" db="EMBL/GenBank/DDBJ databases">
        <authorList>
            <person name="Varghese N."/>
            <person name="Submissions S."/>
        </authorList>
    </citation>
    <scope>NUCLEOTIDE SEQUENCE [LARGE SCALE GENOMIC DNA]</scope>
    <source>
        <strain evidence="5 6">BS2777</strain>
    </source>
</reference>
<accession>A0AAE8L074</accession>
<dbReference type="GO" id="GO:0016757">
    <property type="term" value="F:glycosyltransferase activity"/>
    <property type="evidence" value="ECO:0007669"/>
    <property type="project" value="UniProtKB-KW"/>
</dbReference>